<protein>
    <submittedName>
        <fullName evidence="5">Ti-type conjugative transfer relaxase TraA</fullName>
    </submittedName>
</protein>
<dbReference type="Pfam" id="PF03389">
    <property type="entry name" value="MobA_MobL"/>
    <property type="match status" value="1"/>
</dbReference>
<dbReference type="CDD" id="cd17933">
    <property type="entry name" value="DEXSc_RecD-like"/>
    <property type="match status" value="1"/>
</dbReference>
<dbReference type="Gene3D" id="3.40.50.300">
    <property type="entry name" value="P-loop containing nucleotide triphosphate hydrolases"/>
    <property type="match status" value="2"/>
</dbReference>
<dbReference type="EMBL" id="JAFVMH010000022">
    <property type="protein sequence ID" value="MBO1326800.1"/>
    <property type="molecule type" value="Genomic_DNA"/>
</dbReference>
<accession>A0A939KPE8</accession>
<feature type="domain" description="MobA/MobL protein" evidence="4">
    <location>
        <begin position="7"/>
        <end position="203"/>
    </location>
</feature>
<organism evidence="5 6">
    <name type="scientific">Acetobacter garciniae</name>
    <dbReference type="NCBI Taxonomy" id="2817435"/>
    <lineage>
        <taxon>Bacteria</taxon>
        <taxon>Pseudomonadati</taxon>
        <taxon>Pseudomonadota</taxon>
        <taxon>Alphaproteobacteria</taxon>
        <taxon>Acetobacterales</taxon>
        <taxon>Acetobacteraceae</taxon>
        <taxon>Acetobacter</taxon>
    </lineage>
</organism>
<evidence type="ECO:0000256" key="1">
    <source>
        <dbReference type="ARBA" id="ARBA00010873"/>
    </source>
</evidence>
<feature type="region of interest" description="Disordered" evidence="3">
    <location>
        <begin position="190"/>
        <end position="216"/>
    </location>
</feature>
<feature type="region of interest" description="Disordered" evidence="3">
    <location>
        <begin position="776"/>
        <end position="803"/>
    </location>
</feature>
<dbReference type="CDD" id="cd18809">
    <property type="entry name" value="SF1_C_RecD"/>
    <property type="match status" value="1"/>
</dbReference>
<evidence type="ECO:0000313" key="6">
    <source>
        <dbReference type="Proteomes" id="UP000664073"/>
    </source>
</evidence>
<dbReference type="NCBIfam" id="TIGR02768">
    <property type="entry name" value="TraA_Ti"/>
    <property type="match status" value="1"/>
</dbReference>
<dbReference type="Proteomes" id="UP000664073">
    <property type="component" value="Unassembled WGS sequence"/>
</dbReference>
<gene>
    <name evidence="5" type="primary">traA</name>
    <name evidence="5" type="ORF">J2D77_16805</name>
</gene>
<dbReference type="SUPFAM" id="SSF52540">
    <property type="entry name" value="P-loop containing nucleoside triphosphate hydrolases"/>
    <property type="match status" value="2"/>
</dbReference>
<dbReference type="AlphaFoldDB" id="A0A939KPE8"/>
<keyword evidence="6" id="KW-1185">Reference proteome</keyword>
<comment type="caution">
    <text evidence="5">The sequence shown here is derived from an EMBL/GenBank/DDBJ whole genome shotgun (WGS) entry which is preliminary data.</text>
</comment>
<evidence type="ECO:0000259" key="4">
    <source>
        <dbReference type="Pfam" id="PF03389"/>
    </source>
</evidence>
<dbReference type="Gene3D" id="2.30.30.940">
    <property type="match status" value="1"/>
</dbReference>
<evidence type="ECO:0000256" key="3">
    <source>
        <dbReference type="SAM" id="MobiDB-lite"/>
    </source>
</evidence>
<dbReference type="InterPro" id="IPR005053">
    <property type="entry name" value="MobA_MobL"/>
</dbReference>
<dbReference type="Gene3D" id="3.30.930.30">
    <property type="match status" value="1"/>
</dbReference>
<evidence type="ECO:0000256" key="2">
    <source>
        <dbReference type="ARBA" id="ARBA00022971"/>
    </source>
</evidence>
<evidence type="ECO:0000313" key="5">
    <source>
        <dbReference type="EMBL" id="MBO1326800.1"/>
    </source>
</evidence>
<dbReference type="InterPro" id="IPR027417">
    <property type="entry name" value="P-loop_NTPase"/>
</dbReference>
<reference evidence="5" key="1">
    <citation type="submission" date="2021-03" db="EMBL/GenBank/DDBJ databases">
        <title>The complete genome sequence of Acetobacter sp. TBRC 12339.</title>
        <authorList>
            <person name="Charoenyingcharoen P."/>
            <person name="Yukphan P."/>
        </authorList>
    </citation>
    <scope>NUCLEOTIDE SEQUENCE</scope>
    <source>
        <strain evidence="5">TBRC 12339</strain>
    </source>
</reference>
<dbReference type="Pfam" id="PF13604">
    <property type="entry name" value="AAA_30"/>
    <property type="match status" value="1"/>
</dbReference>
<dbReference type="InterPro" id="IPR014136">
    <property type="entry name" value="TraA_Ti"/>
</dbReference>
<feature type="region of interest" description="Disordered" evidence="3">
    <location>
        <begin position="966"/>
        <end position="992"/>
    </location>
</feature>
<feature type="compositionally biased region" description="Basic and acidic residues" evidence="3">
    <location>
        <begin position="788"/>
        <end position="803"/>
    </location>
</feature>
<keyword evidence="2" id="KW-0184">Conjugation</keyword>
<dbReference type="NCBIfam" id="NF041496">
    <property type="entry name" value="MobQ"/>
    <property type="match status" value="1"/>
</dbReference>
<proteinExistence type="inferred from homology"/>
<feature type="compositionally biased region" description="Low complexity" evidence="3">
    <location>
        <begin position="776"/>
        <end position="787"/>
    </location>
</feature>
<comment type="similarity">
    <text evidence="1">Belongs to the MobA/MobL family.</text>
</comment>
<name>A0A939KPE8_9PROT</name>
<sequence length="992" mass="110938">MSRSKGQSVVASAAYRAGEQLHDERYGQTHDYTRKVVSHREIMLPEGAPDRLLDRATLWNEVEAGERRKDAQLAREIEVALPRELTTEQRLELVRQFIGEQFVSRGMIADFAIHAPRASDGSEAPHAHILLTMREVGPQGFGRKQTEWNSRTLFESWREAWETTVNTRLAELGHEARIDRRSYRERGLDMEPSLHEGASYSQRRRMRQADPQALGPQTRRTIENEARKNRNRQKIAADPAHILADLTHYASTFTKEDVERAVKRFTGDQDEVLVAAVFGVAGVRRLGLDLDGHERFSTEAVIQDERQILAIADRLAELRQPATRVIDPVTIRAEMSGAGLSAEQADAVVHLTRPERIALVSGVAGAGKTTMLRTAVAAWEGAGFQVQGVALAAQAAKVLRDDTGIPSGTVARLLKRLDEGEECLGRSSVVVLDEGAMLHSQDMASLLRHVESAGAKIVMVGDAEQIQAVQAGAPFRALEARLGAVRMKDSRRQKDQGDRAATVNMGAGKTRLGLDHYRAKGSVTASETRSDMLAEIVRGYLADALVRGHDRTLLLAHRRKDVRELNDLVRQALLKSGEVKEGHQYTVTEMVSDRTVAGQTRMRTAQREFGVGDRVLFRQNSKALGVENGSVGTVVATYDGALDVRMGQDIKRVNLAEYSQLDHAYARTLHKGQGATAERVHGVFSGSMDRNLAYVLLTRHRESVRAYWNTEEDISWERLAERLVRSGGKDMASDYAVARRIAAEQFDQESEAARDQARRTRLGAFLHAAKSAVGADRAQQARDAAAQRAREDAERQAEQERQRVLRAEQERQARARELADLRAEVPSHLTAVASLVAGEKSEPFVLRCLREAQISPSNYVTAFLHLVQDMGRLETSSQYDGLRYLARRAIENAPKEGFDVLQGVANRIVAVRRRMNGYDYEHRREMRWQDSPNSLLSELWYAVRDHNRMNRDQAINLDRLEGEAAQHWQGEKVKQAERSRNTSRGHDNSPGF</sequence>